<organism evidence="1 2">
    <name type="scientific">Nocardioides luti</name>
    <dbReference type="NCBI Taxonomy" id="2761101"/>
    <lineage>
        <taxon>Bacteria</taxon>
        <taxon>Bacillati</taxon>
        <taxon>Actinomycetota</taxon>
        <taxon>Actinomycetes</taxon>
        <taxon>Propionibacteriales</taxon>
        <taxon>Nocardioidaceae</taxon>
        <taxon>Nocardioides</taxon>
    </lineage>
</organism>
<evidence type="ECO:0000313" key="2">
    <source>
        <dbReference type="Proteomes" id="UP000523955"/>
    </source>
</evidence>
<accession>A0A7X0VCS9</accession>
<protein>
    <submittedName>
        <fullName evidence="1">GAF domain-containing protein</fullName>
    </submittedName>
</protein>
<dbReference type="EMBL" id="JACKXE010000001">
    <property type="protein sequence ID" value="MBB6629367.1"/>
    <property type="molecule type" value="Genomic_DNA"/>
</dbReference>
<comment type="caution">
    <text evidence="1">The sequence shown here is derived from an EMBL/GenBank/DDBJ whole genome shotgun (WGS) entry which is preliminary data.</text>
</comment>
<name>A0A7X0VCS9_9ACTN</name>
<reference evidence="1 2" key="1">
    <citation type="submission" date="2020-08" db="EMBL/GenBank/DDBJ databases">
        <authorList>
            <person name="Seo M.-J."/>
        </authorList>
    </citation>
    <scope>NUCLEOTIDE SEQUENCE [LARGE SCALE GENOMIC DNA]</scope>
    <source>
        <strain evidence="1 2">KIGAM211</strain>
    </source>
</reference>
<sequence length="146" mass="16371">MESYRAPMRSRRDDVEASLAVERALALGLCGIGGRLERIPRDLRDALDLTAREHDERTARRLERFAAVPEGSTVWTRDPDGRFVAGTLSGPWRYDTEPAAYAADLVHVRACAWGEPREEHRTPAAVVATFRRGGRNFQRITALDVV</sequence>
<dbReference type="RefSeq" id="WP_185254331.1">
    <property type="nucleotide sequence ID" value="NZ_JACKXE010000001.1"/>
</dbReference>
<keyword evidence="2" id="KW-1185">Reference proteome</keyword>
<dbReference type="Proteomes" id="UP000523955">
    <property type="component" value="Unassembled WGS sequence"/>
</dbReference>
<evidence type="ECO:0000313" key="1">
    <source>
        <dbReference type="EMBL" id="MBB6629367.1"/>
    </source>
</evidence>
<proteinExistence type="predicted"/>
<gene>
    <name evidence="1" type="ORF">H5V45_18720</name>
</gene>
<dbReference type="AlphaFoldDB" id="A0A7X0VCS9"/>